<comment type="caution">
    <text evidence="4">The sequence shown here is derived from an EMBL/GenBank/DDBJ whole genome shotgun (WGS) entry which is preliminary data.</text>
</comment>
<evidence type="ECO:0000256" key="1">
    <source>
        <dbReference type="ARBA" id="ARBA00049958"/>
    </source>
</evidence>
<sequence length="183" mass="19759">MTRNVGTVGDRIEELLKSLLSGADRRQAEELVRLLMELYGEGLARVLAILREHDPALIDRVAHDEVLEDLLLLHDLHPLDVDARIRRGLDGVRPRLGAHAGRIEYLGVDADGVVRLRLDGNRGGCPSAALTARKTIERAVRDAAPETSGVEITGGSTDLLQIRMGPPPGWRPGSGSAGWSEAS</sequence>
<dbReference type="SUPFAM" id="SSF117916">
    <property type="entry name" value="Fe-S cluster assembly (FSCA) domain-like"/>
    <property type="match status" value="1"/>
</dbReference>
<evidence type="ECO:0000313" key="5">
    <source>
        <dbReference type="Proteomes" id="UP001589693"/>
    </source>
</evidence>
<name>A0ABV6A3V0_9PSEU</name>
<evidence type="ECO:0000313" key="4">
    <source>
        <dbReference type="EMBL" id="MFB9907838.1"/>
    </source>
</evidence>
<gene>
    <name evidence="4" type="ORF">ACFFQA_28210</name>
</gene>
<feature type="domain" description="NIF system FeS cluster assembly NifU C-terminal" evidence="3">
    <location>
        <begin position="86"/>
        <end position="151"/>
    </location>
</feature>
<dbReference type="EMBL" id="JBHLZU010000024">
    <property type="protein sequence ID" value="MFB9907838.1"/>
    <property type="molecule type" value="Genomic_DNA"/>
</dbReference>
<dbReference type="InterPro" id="IPR001075">
    <property type="entry name" value="NIF_FeS_clus_asmbl_NifU_C"/>
</dbReference>
<accession>A0ABV6A3V0</accession>
<protein>
    <submittedName>
        <fullName evidence="4">NifU family protein</fullName>
    </submittedName>
</protein>
<organism evidence="4 5">
    <name type="scientific">Allokutzneria oryzae</name>
    <dbReference type="NCBI Taxonomy" id="1378989"/>
    <lineage>
        <taxon>Bacteria</taxon>
        <taxon>Bacillati</taxon>
        <taxon>Actinomycetota</taxon>
        <taxon>Actinomycetes</taxon>
        <taxon>Pseudonocardiales</taxon>
        <taxon>Pseudonocardiaceae</taxon>
        <taxon>Allokutzneria</taxon>
    </lineage>
</organism>
<feature type="compositionally biased region" description="Low complexity" evidence="2">
    <location>
        <begin position="171"/>
        <end position="183"/>
    </location>
</feature>
<dbReference type="Gene3D" id="3.30.300.130">
    <property type="entry name" value="Fe-S cluster assembly (FSCA)"/>
    <property type="match status" value="1"/>
</dbReference>
<evidence type="ECO:0000259" key="3">
    <source>
        <dbReference type="Pfam" id="PF01106"/>
    </source>
</evidence>
<comment type="function">
    <text evidence="1">May be involved in the formation or repair of [Fe-S] clusters present in iron-sulfur proteins.</text>
</comment>
<evidence type="ECO:0000256" key="2">
    <source>
        <dbReference type="SAM" id="MobiDB-lite"/>
    </source>
</evidence>
<reference evidence="4 5" key="1">
    <citation type="submission" date="2024-09" db="EMBL/GenBank/DDBJ databases">
        <authorList>
            <person name="Sun Q."/>
            <person name="Mori K."/>
        </authorList>
    </citation>
    <scope>NUCLEOTIDE SEQUENCE [LARGE SCALE GENOMIC DNA]</scope>
    <source>
        <strain evidence="4 5">TBRC 7907</strain>
    </source>
</reference>
<dbReference type="InterPro" id="IPR034904">
    <property type="entry name" value="FSCA_dom_sf"/>
</dbReference>
<proteinExistence type="predicted"/>
<dbReference type="RefSeq" id="WP_377858713.1">
    <property type="nucleotide sequence ID" value="NZ_JBHLZU010000024.1"/>
</dbReference>
<keyword evidence="5" id="KW-1185">Reference proteome</keyword>
<dbReference type="Pfam" id="PF01106">
    <property type="entry name" value="NifU"/>
    <property type="match status" value="1"/>
</dbReference>
<feature type="region of interest" description="Disordered" evidence="2">
    <location>
        <begin position="158"/>
        <end position="183"/>
    </location>
</feature>
<dbReference type="Proteomes" id="UP001589693">
    <property type="component" value="Unassembled WGS sequence"/>
</dbReference>